<dbReference type="PRINTS" id="PR00420">
    <property type="entry name" value="RNGMNOXGNASE"/>
</dbReference>
<comment type="pathway">
    <text evidence="2">Cofactor biosynthesis; ubiquinone biosynthesis.</text>
</comment>
<dbReference type="GO" id="GO:0006744">
    <property type="term" value="P:ubiquinone biosynthetic process"/>
    <property type="evidence" value="ECO:0007669"/>
    <property type="project" value="UniProtKB-UniPathway"/>
</dbReference>
<dbReference type="InterPro" id="IPR036188">
    <property type="entry name" value="FAD/NAD-bd_sf"/>
</dbReference>
<dbReference type="SUPFAM" id="SSF51905">
    <property type="entry name" value="FAD/NAD(P)-binding domain"/>
    <property type="match status" value="1"/>
</dbReference>
<feature type="domain" description="FAD-binding" evidence="8">
    <location>
        <begin position="24"/>
        <end position="360"/>
    </location>
</feature>
<dbReference type="EMBL" id="CP069798">
    <property type="protein sequence ID" value="QRQ80822.1"/>
    <property type="molecule type" value="Genomic_DNA"/>
</dbReference>
<comment type="cofactor">
    <cofactor evidence="1">
        <name>FAD</name>
        <dbReference type="ChEBI" id="CHEBI:57692"/>
    </cofactor>
</comment>
<dbReference type="PANTHER" id="PTHR43876">
    <property type="entry name" value="UBIQUINONE BIOSYNTHESIS MONOOXYGENASE COQ6, MITOCHONDRIAL"/>
    <property type="match status" value="1"/>
</dbReference>
<dbReference type="Gene3D" id="3.50.50.60">
    <property type="entry name" value="FAD/NAD(P)-binding domain"/>
    <property type="match status" value="2"/>
</dbReference>
<dbReference type="UniPathway" id="UPA00232"/>
<dbReference type="NCBIfam" id="TIGR01988">
    <property type="entry name" value="Ubi-OHases"/>
    <property type="match status" value="1"/>
</dbReference>
<evidence type="ECO:0000313" key="10">
    <source>
        <dbReference type="Proteomes" id="UP000653156"/>
    </source>
</evidence>
<proteinExistence type="inferred from homology"/>
<dbReference type="InterPro" id="IPR002938">
    <property type="entry name" value="FAD-bd"/>
</dbReference>
<evidence type="ECO:0000256" key="7">
    <source>
        <dbReference type="ARBA" id="ARBA00023033"/>
    </source>
</evidence>
<accession>A0A892ZD07</accession>
<evidence type="ECO:0000259" key="8">
    <source>
        <dbReference type="Pfam" id="PF01494"/>
    </source>
</evidence>
<dbReference type="PANTHER" id="PTHR43876:SF25">
    <property type="entry name" value="MONOOXYGENASE NMA2164"/>
    <property type="match status" value="1"/>
</dbReference>
<dbReference type="InterPro" id="IPR010971">
    <property type="entry name" value="UbiH/COQ6"/>
</dbReference>
<dbReference type="RefSeq" id="WP_230338110.1">
    <property type="nucleotide sequence ID" value="NZ_CP069798.1"/>
</dbReference>
<dbReference type="GO" id="GO:0071949">
    <property type="term" value="F:FAD binding"/>
    <property type="evidence" value="ECO:0007669"/>
    <property type="project" value="InterPro"/>
</dbReference>
<evidence type="ECO:0000313" key="9">
    <source>
        <dbReference type="EMBL" id="QRQ80822.1"/>
    </source>
</evidence>
<dbReference type="AlphaFoldDB" id="A0A892ZD07"/>
<comment type="similarity">
    <text evidence="3">Belongs to the UbiH/COQ6 family.</text>
</comment>
<evidence type="ECO:0000256" key="6">
    <source>
        <dbReference type="ARBA" id="ARBA00023002"/>
    </source>
</evidence>
<protein>
    <submittedName>
        <fullName evidence="9">5-demethoxyubiquinol-8 5-hydroxylase UbiM</fullName>
    </submittedName>
</protein>
<keyword evidence="6" id="KW-0560">Oxidoreductase</keyword>
<keyword evidence="5" id="KW-0274">FAD</keyword>
<dbReference type="GO" id="GO:0004497">
    <property type="term" value="F:monooxygenase activity"/>
    <property type="evidence" value="ECO:0007669"/>
    <property type="project" value="UniProtKB-KW"/>
</dbReference>
<reference evidence="9" key="1">
    <citation type="submission" date="2021-02" db="EMBL/GenBank/DDBJ databases">
        <title>Neisseriaceae sp. 26B isolated from the cloaca of a Common Toad-headed Turtle (Mesoclemmys nasuta).</title>
        <authorList>
            <person name="Spergser J."/>
            <person name="Busse H.-J."/>
        </authorList>
    </citation>
    <scope>NUCLEOTIDE SEQUENCE</scope>
    <source>
        <strain evidence="9">26B</strain>
    </source>
</reference>
<keyword evidence="7" id="KW-0503">Monooxygenase</keyword>
<evidence type="ECO:0000256" key="2">
    <source>
        <dbReference type="ARBA" id="ARBA00004749"/>
    </source>
</evidence>
<name>A0A892ZD07_9NEIS</name>
<evidence type="ECO:0000256" key="1">
    <source>
        <dbReference type="ARBA" id="ARBA00001974"/>
    </source>
</evidence>
<keyword evidence="10" id="KW-1185">Reference proteome</keyword>
<keyword evidence="4" id="KW-0285">Flavoprotein</keyword>
<dbReference type="InterPro" id="IPR051205">
    <property type="entry name" value="UbiH/COQ6_monooxygenase"/>
</dbReference>
<evidence type="ECO:0000256" key="4">
    <source>
        <dbReference type="ARBA" id="ARBA00022630"/>
    </source>
</evidence>
<gene>
    <name evidence="9" type="primary">ubiM</name>
    <name evidence="9" type="ORF">JQU52_08650</name>
</gene>
<dbReference type="Pfam" id="PF01494">
    <property type="entry name" value="FAD_binding_3"/>
    <property type="match status" value="1"/>
</dbReference>
<dbReference type="NCBIfam" id="NF006593">
    <property type="entry name" value="PRK09126.1"/>
    <property type="match status" value="1"/>
</dbReference>
<evidence type="ECO:0000256" key="5">
    <source>
        <dbReference type="ARBA" id="ARBA00022827"/>
    </source>
</evidence>
<evidence type="ECO:0000256" key="3">
    <source>
        <dbReference type="ARBA" id="ARBA00005349"/>
    </source>
</evidence>
<dbReference type="Proteomes" id="UP000653156">
    <property type="component" value="Chromosome"/>
</dbReference>
<organism evidence="9 10">
    <name type="scientific">Paralysiella testudinis</name>
    <dbReference type="NCBI Taxonomy" id="2809020"/>
    <lineage>
        <taxon>Bacteria</taxon>
        <taxon>Pseudomonadati</taxon>
        <taxon>Pseudomonadota</taxon>
        <taxon>Betaproteobacteria</taxon>
        <taxon>Neisseriales</taxon>
        <taxon>Neisseriaceae</taxon>
        <taxon>Paralysiella</taxon>
    </lineage>
</organism>
<sequence>MSASGTQAQALFPHHTDSDVLHRDVVIIGAGPAGLSFARAVAASGLRITVVEKSPATVLADPPYDGREIALTHKSKEIMQALDMWQRVDEHEIYKLKDAKVVNGRSGYQLHFPQPKSARGKPTDTLGYLISNHNIRRAAYAAVQTCTNIELLCGVGVKDVHTDKEAATVNLEDGRRLHAKLLVAADSRFSQTRRQLGIAADMHDFGRTVIVFRMRHSVSNQHSAFECFHYGRTLALLPLEENLTNCVVTIDSHRADSLLKLSPEALAADIEQQLQGRLGSMTLASTLHTYPLVGVHANAFHAQRSALVGDAAVGMHPVTAHGFNLGLESADILARLVNQAAQKGQDIASGSLLAQYQREHMRNTRPLYHGTNLMVRLFTNEAPPAKVLRSLILRVSNNLPPIKHLISRQLTG</sequence>
<dbReference type="GO" id="GO:0016705">
    <property type="term" value="F:oxidoreductase activity, acting on paired donors, with incorporation or reduction of molecular oxygen"/>
    <property type="evidence" value="ECO:0007669"/>
    <property type="project" value="InterPro"/>
</dbReference>
<dbReference type="KEGG" id="ptes:JQU52_08650"/>